<protein>
    <recommendedName>
        <fullName evidence="1">Arrestin-like N-terminal domain-containing protein</fullName>
    </recommendedName>
</protein>
<dbReference type="InterPro" id="IPR014752">
    <property type="entry name" value="Arrestin-like_C"/>
</dbReference>
<proteinExistence type="predicted"/>
<accession>A0A166D1C8</accession>
<dbReference type="Proteomes" id="UP000076798">
    <property type="component" value="Unassembled WGS sequence"/>
</dbReference>
<dbReference type="OrthoDB" id="2742096at2759"/>
<dbReference type="AlphaFoldDB" id="A0A166D1C8"/>
<evidence type="ECO:0000259" key="1">
    <source>
        <dbReference type="Pfam" id="PF00339"/>
    </source>
</evidence>
<gene>
    <name evidence="2" type="ORF">SISSUDRAFT_1062329</name>
</gene>
<dbReference type="Pfam" id="PF00339">
    <property type="entry name" value="Arrestin_N"/>
    <property type="match status" value="1"/>
</dbReference>
<sequence length="416" mass="46588">MKKIGLARSYLMTSERGEEQDGISLEYDRRLKKPGSIIRGVVKVDDQTVRQKGIEEVTIELIGRVKSAVVVSSRDGDTVYKEQHVFLHRKLTLWRIADLPSKENNGIRTLPFAFDLPADDPSLPPSYSCQAGKSAGSVGYFVKITARKSAWYKFKLQIYAPFPFRPFDLNPPPALDLARTHHFKKETQMRKGIMFGAQAKVAGFIQLPNAPSFTPFQDIPVLIQIHCYSKPLPSSCSSDPSTFNFPLPPTSPDALNLTLQCRVTLTAKGKTRNHLNDINPVGGFGDSVWNAGVALPRVERVIGQPRWTTDSPDDDKKKAKEGRWFQEVTFKSSFNLNKCPPSIDAGILITQYVLQLKVTFAGMMNVFVMHVDIGNVSSGIYSPEESSERGIASRWDLPPFYWEIIDADDDFDSDKK</sequence>
<dbReference type="EMBL" id="KV428071">
    <property type="protein sequence ID" value="KZT38039.1"/>
    <property type="molecule type" value="Genomic_DNA"/>
</dbReference>
<organism evidence="2 3">
    <name type="scientific">Sistotremastrum suecicum HHB10207 ss-3</name>
    <dbReference type="NCBI Taxonomy" id="1314776"/>
    <lineage>
        <taxon>Eukaryota</taxon>
        <taxon>Fungi</taxon>
        <taxon>Dikarya</taxon>
        <taxon>Basidiomycota</taxon>
        <taxon>Agaricomycotina</taxon>
        <taxon>Agaricomycetes</taxon>
        <taxon>Sistotremastrales</taxon>
        <taxon>Sistotremastraceae</taxon>
        <taxon>Sistotremastrum</taxon>
    </lineage>
</organism>
<reference evidence="2 3" key="1">
    <citation type="journal article" date="2016" name="Mol. Biol. Evol.">
        <title>Comparative Genomics of Early-Diverging Mushroom-Forming Fungi Provides Insights into the Origins of Lignocellulose Decay Capabilities.</title>
        <authorList>
            <person name="Nagy L.G."/>
            <person name="Riley R."/>
            <person name="Tritt A."/>
            <person name="Adam C."/>
            <person name="Daum C."/>
            <person name="Floudas D."/>
            <person name="Sun H."/>
            <person name="Yadav J.S."/>
            <person name="Pangilinan J."/>
            <person name="Larsson K.H."/>
            <person name="Matsuura K."/>
            <person name="Barry K."/>
            <person name="Labutti K."/>
            <person name="Kuo R."/>
            <person name="Ohm R.A."/>
            <person name="Bhattacharya S.S."/>
            <person name="Shirouzu T."/>
            <person name="Yoshinaga Y."/>
            <person name="Martin F.M."/>
            <person name="Grigoriev I.V."/>
            <person name="Hibbett D.S."/>
        </authorList>
    </citation>
    <scope>NUCLEOTIDE SEQUENCE [LARGE SCALE GENOMIC DNA]</scope>
    <source>
        <strain evidence="2 3">HHB10207 ss-3</strain>
    </source>
</reference>
<dbReference type="InterPro" id="IPR011021">
    <property type="entry name" value="Arrestin-like_N"/>
</dbReference>
<name>A0A166D1C8_9AGAM</name>
<feature type="domain" description="Arrestin-like N-terminal" evidence="1">
    <location>
        <begin position="33"/>
        <end position="150"/>
    </location>
</feature>
<evidence type="ECO:0000313" key="2">
    <source>
        <dbReference type="EMBL" id="KZT38039.1"/>
    </source>
</evidence>
<dbReference type="Gene3D" id="2.60.40.640">
    <property type="match status" value="1"/>
</dbReference>
<keyword evidence="3" id="KW-1185">Reference proteome</keyword>
<evidence type="ECO:0000313" key="3">
    <source>
        <dbReference type="Proteomes" id="UP000076798"/>
    </source>
</evidence>